<keyword evidence="1" id="KW-0812">Transmembrane</keyword>
<keyword evidence="3" id="KW-1185">Reference proteome</keyword>
<evidence type="ECO:0000256" key="1">
    <source>
        <dbReference type="SAM" id="Phobius"/>
    </source>
</evidence>
<accession>A0ABS6EFN2</accession>
<dbReference type="Proteomes" id="UP000726170">
    <property type="component" value="Unassembled WGS sequence"/>
</dbReference>
<dbReference type="InterPro" id="IPR010690">
    <property type="entry name" value="YqfD"/>
</dbReference>
<dbReference type="PIRSF" id="PIRSF029895">
    <property type="entry name" value="SpoIV"/>
    <property type="match status" value="1"/>
</dbReference>
<comment type="caution">
    <text evidence="2">The sequence shown here is derived from an EMBL/GenBank/DDBJ whole genome shotgun (WGS) entry which is preliminary data.</text>
</comment>
<dbReference type="Pfam" id="PF06898">
    <property type="entry name" value="YqfD"/>
    <property type="match status" value="1"/>
</dbReference>
<gene>
    <name evidence="2" type="primary">yqfD</name>
    <name evidence="2" type="ORF">KQI86_04215</name>
</gene>
<proteinExistence type="predicted"/>
<feature type="transmembrane region" description="Helical" evidence="1">
    <location>
        <begin position="88"/>
        <end position="108"/>
    </location>
</feature>
<name>A0ABS6EFN2_9CLOT</name>
<reference evidence="2 3" key="1">
    <citation type="submission" date="2021-06" db="EMBL/GenBank/DDBJ databases">
        <authorList>
            <person name="Sun Q."/>
            <person name="Li D."/>
        </authorList>
    </citation>
    <scope>NUCLEOTIDE SEQUENCE [LARGE SCALE GENOMIC DNA]</scope>
    <source>
        <strain evidence="2 3">MSJ-11</strain>
    </source>
</reference>
<keyword evidence="1" id="KW-1133">Transmembrane helix</keyword>
<evidence type="ECO:0000313" key="3">
    <source>
        <dbReference type="Proteomes" id="UP000726170"/>
    </source>
</evidence>
<dbReference type="NCBIfam" id="TIGR02876">
    <property type="entry name" value="spore_yqfD"/>
    <property type="match status" value="1"/>
</dbReference>
<protein>
    <submittedName>
        <fullName evidence="2">Sporulation protein YqfD</fullName>
    </submittedName>
</protein>
<evidence type="ECO:0000313" key="2">
    <source>
        <dbReference type="EMBL" id="MBU5483521.1"/>
    </source>
</evidence>
<sequence>MNLNKYERSIITLEIQSLMPEKFLNLLWSNAIEVKNIRKKDMSTFTLEISLKDYRKIEGISKKTESKIKVIGRKGMAFFAFRMRKRKALIAGAFVFAAIIYILSTYIWRIDIEAGNTLSPYEIRRELISYGVKEGVRKKDLNVLSVEEKLIKNNENIMWVRVRIEGSILKVKALERQSPPKFVQDDEPCNLVAKKDGEVVRVFTTAGTAVVKKGDIVKKGELLVKGEQGKEGSIYEVHANGEVVARTFYEETKKVKSSEVRRERTGEKSENIYIEIGKKKLFLKKSMNNFDKYDKIEHNKGPLVFQSFFEVNEKTHKLDKKTLIEQTAEELFNDIKVKFDKSISIVDKIVDHTEEDGDIVVRVLVIAEENIALPEKIEIE</sequence>
<keyword evidence="1" id="KW-0472">Membrane</keyword>
<dbReference type="EMBL" id="JAHLQF010000001">
    <property type="protein sequence ID" value="MBU5483521.1"/>
    <property type="molecule type" value="Genomic_DNA"/>
</dbReference>
<organism evidence="2 3">
    <name type="scientific">Clostridium mobile</name>
    <dbReference type="NCBI Taxonomy" id="2841512"/>
    <lineage>
        <taxon>Bacteria</taxon>
        <taxon>Bacillati</taxon>
        <taxon>Bacillota</taxon>
        <taxon>Clostridia</taxon>
        <taxon>Eubacteriales</taxon>
        <taxon>Clostridiaceae</taxon>
        <taxon>Clostridium</taxon>
    </lineage>
</organism>